<dbReference type="EMBL" id="CABFOC020000035">
    <property type="protein sequence ID" value="CAH0048226.1"/>
    <property type="molecule type" value="Genomic_DNA"/>
</dbReference>
<evidence type="ECO:0000256" key="2">
    <source>
        <dbReference type="ARBA" id="ARBA00013807"/>
    </source>
</evidence>
<dbReference type="PANTHER" id="PTHR15157">
    <property type="entry name" value="UV RADIATION RESISTANCE-ASSOCIATED GENE PROTEIN"/>
    <property type="match status" value="1"/>
</dbReference>
<dbReference type="Proteomes" id="UP000775872">
    <property type="component" value="Unassembled WGS sequence"/>
</dbReference>
<dbReference type="GO" id="GO:0032991">
    <property type="term" value="C:protein-containing complex"/>
    <property type="evidence" value="ECO:0007669"/>
    <property type="project" value="UniProtKB-ARBA"/>
</dbReference>
<sequence>MSTLSEPRRPRLLPQNRKLRHLKGLSLRNLCFAPAHRQTADDAVIGRSPHGHRAKLEALHESGSLVHSRSSEHLRTDALRSSSSDVLRPPKARRTSLSLGSTQLNLQSRQKKLEELVEATVGDVFFTLHVTDVEDPVYISEVCERSANFDFQFFDMSNRQPSISRTHRLTIRLWAKRPKDAWSFLLEEIIDLRQLNFIGTLLDRRFPPNALVFHLEDGVYSFDFPNKISDPKQIPPIPTSSYNALMKLANLESSIEDAIETQKHIMHQINNILQEDPPDSSDMAQEDVKVANAYVSAQQRANAIARRKRDELRESLANRRAAIAKGREQQVEAEEDIANNRQQLEASKQLVEQTERQIHGQRRRICSELSEIFPITPIPNAPPLSFQICNIPLPNSVYDATIARTISEDTLSAGLGLVTLLTKHLQFYLSHHIPYPLYPYGSRSSTRDDISHLPDSKSTTRDFPLYLPRGGSTTGQWRFEYAWFLLNKDIEALCASQGLKVVDIRHSLPNLKYLLYVCSAGSEDVPERKKGGVRGLWLGRLMSRNSLAPPSADGESSRRGSTDSQATLHPHGDALHSPVKENGASVEGLSLPFAESDVNFTLRTKGLRENVA</sequence>
<dbReference type="InterPro" id="IPR018791">
    <property type="entry name" value="UV_resistance/autophagy_Atg14"/>
</dbReference>
<dbReference type="OrthoDB" id="72772at2759"/>
<feature type="region of interest" description="Disordered" evidence="5">
    <location>
        <begin position="547"/>
        <end position="581"/>
    </location>
</feature>
<dbReference type="GO" id="GO:0000323">
    <property type="term" value="C:lytic vacuole"/>
    <property type="evidence" value="ECO:0007669"/>
    <property type="project" value="TreeGrafter"/>
</dbReference>
<dbReference type="Pfam" id="PF10186">
    <property type="entry name" value="ATG14"/>
    <property type="match status" value="1"/>
</dbReference>
<comment type="caution">
    <text evidence="6">The sequence shown here is derived from an EMBL/GenBank/DDBJ whole genome shotgun (WGS) entry which is preliminary data.</text>
</comment>
<evidence type="ECO:0000256" key="4">
    <source>
        <dbReference type="SAM" id="Coils"/>
    </source>
</evidence>
<dbReference type="PANTHER" id="PTHR15157:SF5">
    <property type="entry name" value="UV RADIATION RESISTANCE-ASSOCIATED GENE PROTEIN"/>
    <property type="match status" value="1"/>
</dbReference>
<reference evidence="6 7" key="2">
    <citation type="submission" date="2021-10" db="EMBL/GenBank/DDBJ databases">
        <authorList>
            <person name="Piombo E."/>
        </authorList>
    </citation>
    <scope>NUCLEOTIDE SEQUENCE [LARGE SCALE GENOMIC DNA]</scope>
</reference>
<comment type="similarity">
    <text evidence="1">Belongs to the ATG14 family.</text>
</comment>
<dbReference type="AlphaFoldDB" id="A0A9N9Z3B4"/>
<protein>
    <recommendedName>
        <fullName evidence="2">Autophagy-related protein 14</fullName>
    </recommendedName>
</protein>
<evidence type="ECO:0000256" key="3">
    <source>
        <dbReference type="ARBA" id="ARBA00023054"/>
    </source>
</evidence>
<evidence type="ECO:0000256" key="5">
    <source>
        <dbReference type="SAM" id="MobiDB-lite"/>
    </source>
</evidence>
<feature type="coiled-coil region" evidence="4">
    <location>
        <begin position="330"/>
        <end position="364"/>
    </location>
</feature>
<reference evidence="7" key="1">
    <citation type="submission" date="2019-06" db="EMBL/GenBank/DDBJ databases">
        <authorList>
            <person name="Broberg M."/>
        </authorList>
    </citation>
    <scope>NUCLEOTIDE SEQUENCE [LARGE SCALE GENOMIC DNA]</scope>
</reference>
<feature type="region of interest" description="Disordered" evidence="5">
    <location>
        <begin position="65"/>
        <end position="94"/>
    </location>
</feature>
<feature type="compositionally biased region" description="Basic and acidic residues" evidence="5">
    <location>
        <begin position="69"/>
        <end position="78"/>
    </location>
</feature>
<accession>A0A9N9Z3B4</accession>
<gene>
    <name evidence="6" type="ORF">CSOL1703_00000169</name>
</gene>
<dbReference type="GO" id="GO:0035493">
    <property type="term" value="P:SNARE complex assembly"/>
    <property type="evidence" value="ECO:0007669"/>
    <property type="project" value="TreeGrafter"/>
</dbReference>
<proteinExistence type="inferred from homology"/>
<name>A0A9N9Z3B4_9HYPO</name>
<keyword evidence="3 4" id="KW-0175">Coiled coil</keyword>
<evidence type="ECO:0000313" key="6">
    <source>
        <dbReference type="EMBL" id="CAH0048226.1"/>
    </source>
</evidence>
<dbReference type="GO" id="GO:0000149">
    <property type="term" value="F:SNARE binding"/>
    <property type="evidence" value="ECO:0007669"/>
    <property type="project" value="TreeGrafter"/>
</dbReference>
<organism evidence="6 7">
    <name type="scientific">Clonostachys solani</name>
    <dbReference type="NCBI Taxonomy" id="160281"/>
    <lineage>
        <taxon>Eukaryota</taxon>
        <taxon>Fungi</taxon>
        <taxon>Dikarya</taxon>
        <taxon>Ascomycota</taxon>
        <taxon>Pezizomycotina</taxon>
        <taxon>Sordariomycetes</taxon>
        <taxon>Hypocreomycetidae</taxon>
        <taxon>Hypocreales</taxon>
        <taxon>Bionectriaceae</taxon>
        <taxon>Clonostachys</taxon>
    </lineage>
</organism>
<keyword evidence="7" id="KW-1185">Reference proteome</keyword>
<evidence type="ECO:0000313" key="7">
    <source>
        <dbReference type="Proteomes" id="UP000775872"/>
    </source>
</evidence>
<dbReference type="GO" id="GO:0005768">
    <property type="term" value="C:endosome"/>
    <property type="evidence" value="ECO:0007669"/>
    <property type="project" value="TreeGrafter"/>
</dbReference>
<evidence type="ECO:0000256" key="1">
    <source>
        <dbReference type="ARBA" id="ARBA00009574"/>
    </source>
</evidence>